<protein>
    <submittedName>
        <fullName evidence="1">Uncharacterized protein</fullName>
    </submittedName>
</protein>
<sequence>MADLEFERRMNPWLFDSSGNLTAEAKQQFPDLAGANAAPVSLAGGQTLKADPPLLQKAAQNAHALQAAVKTELTQPAQHVAAAAAALSGWETGGRLTTAWSIWSDQANNLSLEVGRLAGNLDTTARNYAQTEAAIHAQFAPQQ</sequence>
<dbReference type="Proteomes" id="UP001595975">
    <property type="component" value="Unassembled WGS sequence"/>
</dbReference>
<dbReference type="SUPFAM" id="SSF140453">
    <property type="entry name" value="EsxAB dimer-like"/>
    <property type="match status" value="1"/>
</dbReference>
<dbReference type="InterPro" id="IPR036689">
    <property type="entry name" value="ESAT-6-like_sf"/>
</dbReference>
<dbReference type="Gene3D" id="1.10.287.1060">
    <property type="entry name" value="ESAT-6-like"/>
    <property type="match status" value="1"/>
</dbReference>
<organism evidence="1 2">
    <name type="scientific">Kitasatospora misakiensis</name>
    <dbReference type="NCBI Taxonomy" id="67330"/>
    <lineage>
        <taxon>Bacteria</taxon>
        <taxon>Bacillati</taxon>
        <taxon>Actinomycetota</taxon>
        <taxon>Actinomycetes</taxon>
        <taxon>Kitasatosporales</taxon>
        <taxon>Streptomycetaceae</taxon>
        <taxon>Kitasatospora</taxon>
    </lineage>
</organism>
<name>A0ABW0WYT4_9ACTN</name>
<evidence type="ECO:0000313" key="1">
    <source>
        <dbReference type="EMBL" id="MFC5661396.1"/>
    </source>
</evidence>
<comment type="caution">
    <text evidence="1">The sequence shown here is derived from an EMBL/GenBank/DDBJ whole genome shotgun (WGS) entry which is preliminary data.</text>
</comment>
<gene>
    <name evidence="1" type="ORF">ACFP3U_00210</name>
</gene>
<dbReference type="RefSeq" id="WP_380222954.1">
    <property type="nucleotide sequence ID" value="NZ_JBHSOF010000001.1"/>
</dbReference>
<keyword evidence="2" id="KW-1185">Reference proteome</keyword>
<proteinExistence type="predicted"/>
<dbReference type="EMBL" id="JBHSOF010000001">
    <property type="protein sequence ID" value="MFC5661396.1"/>
    <property type="molecule type" value="Genomic_DNA"/>
</dbReference>
<evidence type="ECO:0000313" key="2">
    <source>
        <dbReference type="Proteomes" id="UP001595975"/>
    </source>
</evidence>
<accession>A0ABW0WYT4</accession>
<reference evidence="2" key="1">
    <citation type="journal article" date="2019" name="Int. J. Syst. Evol. Microbiol.">
        <title>The Global Catalogue of Microorganisms (GCM) 10K type strain sequencing project: providing services to taxonomists for standard genome sequencing and annotation.</title>
        <authorList>
            <consortium name="The Broad Institute Genomics Platform"/>
            <consortium name="The Broad Institute Genome Sequencing Center for Infectious Disease"/>
            <person name="Wu L."/>
            <person name="Ma J."/>
        </authorList>
    </citation>
    <scope>NUCLEOTIDE SEQUENCE [LARGE SCALE GENOMIC DNA]</scope>
    <source>
        <strain evidence="2">CGMCC 4.1437</strain>
    </source>
</reference>